<evidence type="ECO:0000256" key="1">
    <source>
        <dbReference type="ARBA" id="ARBA00008769"/>
    </source>
</evidence>
<dbReference type="KEGG" id="sya:A6768_06990"/>
<protein>
    <submittedName>
        <fullName evidence="4">Uncharacterized protein</fullName>
    </submittedName>
</protein>
<dbReference type="Gene3D" id="2.40.160.180">
    <property type="entry name" value="Carbohydrate-selective porin OprB"/>
    <property type="match status" value="1"/>
</dbReference>
<dbReference type="Pfam" id="PF04966">
    <property type="entry name" value="OprB"/>
    <property type="match status" value="1"/>
</dbReference>
<gene>
    <name evidence="4" type="ORF">A6768_06990</name>
</gene>
<feature type="signal peptide" evidence="2">
    <location>
        <begin position="1"/>
        <end position="28"/>
    </location>
</feature>
<proteinExistence type="inferred from homology"/>
<dbReference type="GO" id="GO:0016020">
    <property type="term" value="C:membrane"/>
    <property type="evidence" value="ECO:0007669"/>
    <property type="project" value="InterPro"/>
</dbReference>
<evidence type="ECO:0000256" key="2">
    <source>
        <dbReference type="RuleBase" id="RU363072"/>
    </source>
</evidence>
<feature type="compositionally biased region" description="Low complexity" evidence="3">
    <location>
        <begin position="36"/>
        <end position="46"/>
    </location>
</feature>
<comment type="similarity">
    <text evidence="1 2">Belongs to the OprB family.</text>
</comment>
<dbReference type="PANTHER" id="PTHR37944:SF1">
    <property type="entry name" value="PORIN B"/>
    <property type="match status" value="1"/>
</dbReference>
<feature type="region of interest" description="Disordered" evidence="3">
    <location>
        <begin position="29"/>
        <end position="70"/>
    </location>
</feature>
<dbReference type="AlphaFoldDB" id="A0A291MXC6"/>
<accession>A0A291MXC6</accession>
<evidence type="ECO:0000256" key="3">
    <source>
        <dbReference type="SAM" id="MobiDB-lite"/>
    </source>
</evidence>
<dbReference type="PANTHER" id="PTHR37944">
    <property type="entry name" value="PORIN B"/>
    <property type="match status" value="1"/>
</dbReference>
<dbReference type="GO" id="GO:0008643">
    <property type="term" value="P:carbohydrate transport"/>
    <property type="evidence" value="ECO:0007669"/>
    <property type="project" value="InterPro"/>
</dbReference>
<keyword evidence="2" id="KW-0732">Signal</keyword>
<dbReference type="EMBL" id="CP023741">
    <property type="protein sequence ID" value="ATI79794.1"/>
    <property type="molecule type" value="Genomic_DNA"/>
</dbReference>
<feature type="chain" id="PRO_5011822278" evidence="2">
    <location>
        <begin position="29"/>
        <end position="465"/>
    </location>
</feature>
<name>A0A291MXC6_SPHYA</name>
<organism evidence="4 5">
    <name type="scientific">Sphingobium yanoikuyae</name>
    <name type="common">Sphingomonas yanoikuyae</name>
    <dbReference type="NCBI Taxonomy" id="13690"/>
    <lineage>
        <taxon>Bacteria</taxon>
        <taxon>Pseudomonadati</taxon>
        <taxon>Pseudomonadota</taxon>
        <taxon>Alphaproteobacteria</taxon>
        <taxon>Sphingomonadales</taxon>
        <taxon>Sphingomonadaceae</taxon>
        <taxon>Sphingobium</taxon>
    </lineage>
</organism>
<dbReference type="InterPro" id="IPR052932">
    <property type="entry name" value="OprB_Porin"/>
</dbReference>
<evidence type="ECO:0000313" key="4">
    <source>
        <dbReference type="EMBL" id="ATI79794.1"/>
    </source>
</evidence>
<dbReference type="GO" id="GO:0015288">
    <property type="term" value="F:porin activity"/>
    <property type="evidence" value="ECO:0007669"/>
    <property type="project" value="InterPro"/>
</dbReference>
<evidence type="ECO:0000313" key="5">
    <source>
        <dbReference type="Proteomes" id="UP000219422"/>
    </source>
</evidence>
<dbReference type="InterPro" id="IPR007049">
    <property type="entry name" value="Carb-sel_porin_OprB"/>
</dbReference>
<dbReference type="InterPro" id="IPR038673">
    <property type="entry name" value="OprB_sf"/>
</dbReference>
<sequence>MAARGAAERFMSISLIPLLLMGAGAADAPTQAKDVPTQPAATSSPTLPAPPTKPRAASEGGGDDGGGRGRLLRDWGGLRSTLVDAGVTPSLVYTAHTITNVRGGTQSKLMNAGQFVAGLRFDLDKIADLPGTFQLGIVKRYGESFNQKSGINALVNPMSIQGRGETYRVSQLWYRTKIGKLDVKLGRMFLNEDFNPGRCDFISGYFCLGENTRSNSTIWPTSPVSMWAARLQYAVRKDVTVKGAVYQYNPKNLDMERNFYIGWKGATGIVAPFEINYTPRFDGKAGNYAIGLFYSNADMNDPILNSDHQLRAVYGGTPLIRHNEWGAYFNARQTVRKAAADGSGRLDLFLNGSLLSEQSTPNNSAIAMGLSYTGLIPGRPRDELGLAFGRGRVNDRITDAARYINDNGLGHQPVRTAEYVAEAYYGIGVLPGFTIQPDIQFIFQPRGDPGERNAILLGARTQVSF</sequence>
<dbReference type="Proteomes" id="UP000219422">
    <property type="component" value="Chromosome"/>
</dbReference>
<reference evidence="4 5" key="1">
    <citation type="submission" date="2017-10" db="EMBL/GenBank/DDBJ databases">
        <title>Sphingobium yanoikuyae S72.</title>
        <authorList>
            <person name="Sanchez E."/>
            <person name="Bustos P."/>
            <person name="Mendoza P."/>
            <person name="Guo X."/>
            <person name="Mendoza A."/>
        </authorList>
    </citation>
    <scope>NUCLEOTIDE SEQUENCE [LARGE SCALE GENOMIC DNA]</scope>
    <source>
        <strain evidence="4 5">S72</strain>
    </source>
</reference>